<reference evidence="2 3" key="1">
    <citation type="submission" date="2020-07" db="EMBL/GenBank/DDBJ databases">
        <title>Characterization and genome sequencing of isolate MD1, a novel member within the family Lachnospiraceae.</title>
        <authorList>
            <person name="Rettenmaier R."/>
            <person name="Di Bello L."/>
            <person name="Zinser C."/>
            <person name="Scheitz K."/>
            <person name="Liebl W."/>
            <person name="Zverlov V."/>
        </authorList>
    </citation>
    <scope>NUCLEOTIDE SEQUENCE [LARGE SCALE GENOMIC DNA]</scope>
    <source>
        <strain evidence="2 3">MD1</strain>
    </source>
</reference>
<dbReference type="RefSeq" id="WP_228352281.1">
    <property type="nucleotide sequence ID" value="NZ_JACEGA010000001.1"/>
</dbReference>
<gene>
    <name evidence="2" type="ORF">H0486_06730</name>
</gene>
<organism evidence="2 3">
    <name type="scientific">Variimorphobacter saccharofermentans</name>
    <dbReference type="NCBI Taxonomy" id="2755051"/>
    <lineage>
        <taxon>Bacteria</taxon>
        <taxon>Bacillati</taxon>
        <taxon>Bacillota</taxon>
        <taxon>Clostridia</taxon>
        <taxon>Lachnospirales</taxon>
        <taxon>Lachnospiraceae</taxon>
        <taxon>Variimorphobacter</taxon>
    </lineage>
</organism>
<feature type="compositionally biased region" description="Polar residues" evidence="1">
    <location>
        <begin position="198"/>
        <end position="210"/>
    </location>
</feature>
<keyword evidence="3" id="KW-1185">Reference proteome</keyword>
<name>A0A839JYV4_9FIRM</name>
<dbReference type="AlphaFoldDB" id="A0A839JYV4"/>
<proteinExistence type="predicted"/>
<protein>
    <submittedName>
        <fullName evidence="2">Uncharacterized protein</fullName>
    </submittedName>
</protein>
<feature type="region of interest" description="Disordered" evidence="1">
    <location>
        <begin position="166"/>
        <end position="210"/>
    </location>
</feature>
<dbReference type="EMBL" id="JACEGA010000001">
    <property type="protein sequence ID" value="MBB2182566.1"/>
    <property type="molecule type" value="Genomic_DNA"/>
</dbReference>
<dbReference type="Proteomes" id="UP000574276">
    <property type="component" value="Unassembled WGS sequence"/>
</dbReference>
<evidence type="ECO:0000313" key="3">
    <source>
        <dbReference type="Proteomes" id="UP000574276"/>
    </source>
</evidence>
<evidence type="ECO:0000256" key="1">
    <source>
        <dbReference type="SAM" id="MobiDB-lite"/>
    </source>
</evidence>
<evidence type="ECO:0000313" key="2">
    <source>
        <dbReference type="EMBL" id="MBB2182566.1"/>
    </source>
</evidence>
<sequence length="257" mass="28942">MADQDLMHTVELAKAALPYLDSKTRVMAELLTKILDVMGSFKTMTSNLAACGYDGKKLDVEGMLTGIRPVCNKKEREIVDRILNIFNMRRVMETYNNMMSAMKTMQEFGDFPFDTGNADVDSDTVTGNFSSMNFESIFQAMNSSNNEDNNGDYSNFNSAETNIDFDREPIGDAYDNSPIEDAYDSSSTRDDFVDENHSQVNPSSPQSNISNKRMLEMLKAMVPPEQQSTFENLSMLLNTMTYDNNSKPDDSKENENV</sequence>
<comment type="caution">
    <text evidence="2">The sequence shown here is derived from an EMBL/GenBank/DDBJ whole genome shotgun (WGS) entry which is preliminary data.</text>
</comment>
<accession>A0A839JYV4</accession>
<feature type="compositionally biased region" description="Basic and acidic residues" evidence="1">
    <location>
        <begin position="187"/>
        <end position="197"/>
    </location>
</feature>